<dbReference type="AlphaFoldDB" id="A0A386HLL2"/>
<keyword evidence="2" id="KW-1185">Reference proteome</keyword>
<accession>A0A386HLL2</accession>
<name>A0A386HLL2_9BACT</name>
<evidence type="ECO:0000313" key="2">
    <source>
        <dbReference type="Proteomes" id="UP000266118"/>
    </source>
</evidence>
<sequence length="104" mass="11667">MVLFFLNAKAFSQRQRINIDYAEVLFPDLNYFGDRIGATLGGAISNSYIDIFPDNILKVYLNGKMISIFKLNQVFKKISIGTREGDSTLLILASEITGNNEIAR</sequence>
<dbReference type="KEGG" id="ark:D6B99_00690"/>
<dbReference type="EMBL" id="CP032489">
    <property type="protein sequence ID" value="AYD46264.1"/>
    <property type="molecule type" value="Genomic_DNA"/>
</dbReference>
<dbReference type="RefSeq" id="WP_119984109.1">
    <property type="nucleotide sequence ID" value="NZ_CP032489.1"/>
</dbReference>
<gene>
    <name evidence="1" type="ORF">D6B99_00690</name>
</gene>
<organism evidence="1 2">
    <name type="scientific">Arachidicoccus soli</name>
    <dbReference type="NCBI Taxonomy" id="2341117"/>
    <lineage>
        <taxon>Bacteria</taxon>
        <taxon>Pseudomonadati</taxon>
        <taxon>Bacteroidota</taxon>
        <taxon>Chitinophagia</taxon>
        <taxon>Chitinophagales</taxon>
        <taxon>Chitinophagaceae</taxon>
        <taxon>Arachidicoccus</taxon>
    </lineage>
</organism>
<proteinExistence type="predicted"/>
<evidence type="ECO:0000313" key="1">
    <source>
        <dbReference type="EMBL" id="AYD46264.1"/>
    </source>
</evidence>
<protein>
    <submittedName>
        <fullName evidence="1">Uncharacterized protein</fullName>
    </submittedName>
</protein>
<reference evidence="1 2" key="1">
    <citation type="submission" date="2018-09" db="EMBL/GenBank/DDBJ databases">
        <title>Arachidicoccus sp. nov., a bacterium isolated from soil.</title>
        <authorList>
            <person name="Weon H.-Y."/>
            <person name="Kwon S.-W."/>
            <person name="Lee S.A."/>
        </authorList>
    </citation>
    <scope>NUCLEOTIDE SEQUENCE [LARGE SCALE GENOMIC DNA]</scope>
    <source>
        <strain evidence="1 2">KIS59-12</strain>
    </source>
</reference>
<dbReference type="Proteomes" id="UP000266118">
    <property type="component" value="Chromosome"/>
</dbReference>